<reference evidence="7 8" key="1">
    <citation type="submission" date="2008-10" db="EMBL/GenBank/DDBJ databases">
        <title>Draft genome sequence of Providencia alcalifaciens (DSM 30120).</title>
        <authorList>
            <person name="Sudarsanam P."/>
            <person name="Ley R."/>
            <person name="Guruge J."/>
            <person name="Turnbaugh P.J."/>
            <person name="Mahowald M."/>
            <person name="Liep D."/>
            <person name="Gordon J."/>
        </authorList>
    </citation>
    <scope>NUCLEOTIDE SEQUENCE [LARGE SCALE GENOMIC DNA]</scope>
    <source>
        <strain evidence="7 8">DSM 30120</strain>
    </source>
</reference>
<feature type="transmembrane region" description="Helical" evidence="5">
    <location>
        <begin position="214"/>
        <end position="235"/>
    </location>
</feature>
<dbReference type="Pfam" id="PF00324">
    <property type="entry name" value="AA_permease"/>
    <property type="match status" value="1"/>
</dbReference>
<evidence type="ECO:0000256" key="5">
    <source>
        <dbReference type="SAM" id="Phobius"/>
    </source>
</evidence>
<dbReference type="PIRSF" id="PIRSF006060">
    <property type="entry name" value="AA_transporter"/>
    <property type="match status" value="1"/>
</dbReference>
<feature type="domain" description="Amino acid permease/ SLC12A" evidence="6">
    <location>
        <begin position="45"/>
        <end position="438"/>
    </location>
</feature>
<feature type="transmembrane region" description="Helical" evidence="5">
    <location>
        <begin position="305"/>
        <end position="327"/>
    </location>
</feature>
<protein>
    <submittedName>
        <fullName evidence="7">Amino acid permease</fullName>
    </submittedName>
</protein>
<proteinExistence type="predicted"/>
<accession>B6XCZ9</accession>
<dbReference type="eggNOG" id="COG0531">
    <property type="taxonomic scope" value="Bacteria"/>
</dbReference>
<feature type="transmembrane region" description="Helical" evidence="5">
    <location>
        <begin position="387"/>
        <end position="408"/>
    </location>
</feature>
<dbReference type="Gene3D" id="1.20.1740.10">
    <property type="entry name" value="Amino acid/polyamine transporter I"/>
    <property type="match status" value="1"/>
</dbReference>
<dbReference type="InterPro" id="IPR004841">
    <property type="entry name" value="AA-permease/SLC12A_dom"/>
</dbReference>
<evidence type="ECO:0000313" key="7">
    <source>
        <dbReference type="EMBL" id="EEB46689.1"/>
    </source>
</evidence>
<feature type="transmembrane region" description="Helical" evidence="5">
    <location>
        <begin position="255"/>
        <end position="274"/>
    </location>
</feature>
<keyword evidence="3 5" id="KW-1133">Transmembrane helix</keyword>
<keyword evidence="2 5" id="KW-0812">Transmembrane</keyword>
<comment type="subcellular location">
    <subcellularLocation>
        <location evidence="1">Membrane</location>
        <topology evidence="1">Multi-pass membrane protein</topology>
    </subcellularLocation>
</comment>
<dbReference type="GO" id="GO:0055085">
    <property type="term" value="P:transmembrane transport"/>
    <property type="evidence" value="ECO:0007669"/>
    <property type="project" value="InterPro"/>
</dbReference>
<organism evidence="7 8">
    <name type="scientific">Providencia alcalifaciens DSM 30120</name>
    <dbReference type="NCBI Taxonomy" id="520999"/>
    <lineage>
        <taxon>Bacteria</taxon>
        <taxon>Pseudomonadati</taxon>
        <taxon>Pseudomonadota</taxon>
        <taxon>Gammaproteobacteria</taxon>
        <taxon>Enterobacterales</taxon>
        <taxon>Morganellaceae</taxon>
        <taxon>Providencia</taxon>
    </lineage>
</organism>
<evidence type="ECO:0000259" key="6">
    <source>
        <dbReference type="Pfam" id="PF00324"/>
    </source>
</evidence>
<feature type="transmembrane region" description="Helical" evidence="5">
    <location>
        <begin position="175"/>
        <end position="194"/>
    </location>
</feature>
<sequence length="484" mass="52819">MAAFLGSLGLCIQTELTLLRAFGKGFKMQQNTVQMKRVLTTPALVFFGLAYMVPLGIFTTYGQVTVLSEGHLPIAYLITLAAVFFTAMSYCRMTSALPLSGSAYSYVQKTFGGTLGFLVGWAQLLDYLFLPIINYIAIGIFVHEALPNIPMPVIICSTIAIVSIMNILGIKLVSWMNMLIILMQFVFIAIFLYICFQNAYVLDVEALMAPLTVMSSQVSGLFAGAAVLCLAFLGFDAISTMAEETKDARRALPKAILYTVFIAGAMFIAISYGAHLMYPVWQDFIPNTDVASIAVMQQVGDKMKWIGASLMASSFITAYVIGVFASAMTSQASIVRIFYAMGREGVLPRSIFAYLHPRLNTPVYSIIFVAVASLLSLVLSLSMVASMISFGALIAFTFVNLSVIKHFYIDRKASLDNTKLLTCLIMPSIGVVLTLWLWTSLDAEAFTVGLCWLAAGAGYLTLLTHGFTRRPPAISDAETEMIIN</sequence>
<keyword evidence="4 5" id="KW-0472">Membrane</keyword>
<dbReference type="InterPro" id="IPR050367">
    <property type="entry name" value="APC_superfamily"/>
</dbReference>
<dbReference type="PANTHER" id="PTHR42770:SF8">
    <property type="entry name" value="PUTRESCINE IMPORTER PUUP"/>
    <property type="match status" value="1"/>
</dbReference>
<feature type="transmembrane region" description="Helical" evidence="5">
    <location>
        <begin position="73"/>
        <end position="91"/>
    </location>
</feature>
<feature type="transmembrane region" description="Helical" evidence="5">
    <location>
        <begin position="420"/>
        <end position="439"/>
    </location>
</feature>
<evidence type="ECO:0000256" key="1">
    <source>
        <dbReference type="ARBA" id="ARBA00004141"/>
    </source>
</evidence>
<dbReference type="Proteomes" id="UP000003729">
    <property type="component" value="Unassembled WGS sequence"/>
</dbReference>
<evidence type="ECO:0000313" key="8">
    <source>
        <dbReference type="Proteomes" id="UP000003729"/>
    </source>
</evidence>
<dbReference type="GO" id="GO:0016020">
    <property type="term" value="C:membrane"/>
    <property type="evidence" value="ECO:0007669"/>
    <property type="project" value="UniProtKB-SubCell"/>
</dbReference>
<feature type="transmembrane region" description="Helical" evidence="5">
    <location>
        <begin position="363"/>
        <end position="381"/>
    </location>
</feature>
<gene>
    <name evidence="7" type="ORF">PROVALCAL_01216</name>
</gene>
<comment type="caution">
    <text evidence="7">The sequence shown here is derived from an EMBL/GenBank/DDBJ whole genome shotgun (WGS) entry which is preliminary data.</text>
</comment>
<evidence type="ECO:0000256" key="3">
    <source>
        <dbReference type="ARBA" id="ARBA00022989"/>
    </source>
</evidence>
<feature type="transmembrane region" description="Helical" evidence="5">
    <location>
        <begin position="445"/>
        <end position="463"/>
    </location>
</feature>
<feature type="transmembrane region" description="Helical" evidence="5">
    <location>
        <begin position="111"/>
        <end position="137"/>
    </location>
</feature>
<feature type="transmembrane region" description="Helical" evidence="5">
    <location>
        <begin position="38"/>
        <end position="61"/>
    </location>
</feature>
<dbReference type="PANTHER" id="PTHR42770">
    <property type="entry name" value="AMINO ACID TRANSPORTER-RELATED"/>
    <property type="match status" value="1"/>
</dbReference>
<evidence type="ECO:0000256" key="4">
    <source>
        <dbReference type="ARBA" id="ARBA00023136"/>
    </source>
</evidence>
<reference evidence="7 8" key="2">
    <citation type="submission" date="2008-10" db="EMBL/GenBank/DDBJ databases">
        <authorList>
            <person name="Fulton L."/>
            <person name="Clifton S."/>
            <person name="Fulton B."/>
            <person name="Xu J."/>
            <person name="Minx P."/>
            <person name="Pepin K.H."/>
            <person name="Johnson M."/>
            <person name="Bhonagiri V."/>
            <person name="Nash W.E."/>
            <person name="Mardis E.R."/>
            <person name="Wilson R.K."/>
        </authorList>
    </citation>
    <scope>NUCLEOTIDE SEQUENCE [LARGE SCALE GENOMIC DNA]</scope>
    <source>
        <strain evidence="7 8">DSM 30120</strain>
    </source>
</reference>
<dbReference type="EMBL" id="ABXW01000018">
    <property type="protein sequence ID" value="EEB46689.1"/>
    <property type="molecule type" value="Genomic_DNA"/>
</dbReference>
<evidence type="ECO:0000256" key="2">
    <source>
        <dbReference type="ARBA" id="ARBA00022692"/>
    </source>
</evidence>
<feature type="transmembrane region" description="Helical" evidence="5">
    <location>
        <begin position="149"/>
        <end position="168"/>
    </location>
</feature>
<dbReference type="AlphaFoldDB" id="B6XCZ9"/>
<name>B6XCZ9_9GAMM</name>